<feature type="compositionally biased region" description="Basic and acidic residues" evidence="6">
    <location>
        <begin position="650"/>
        <end position="662"/>
    </location>
</feature>
<dbReference type="RefSeq" id="XP_014681444.1">
    <property type="nucleotide sequence ID" value="XM_014825958.1"/>
</dbReference>
<feature type="compositionally biased region" description="Acidic residues" evidence="6">
    <location>
        <begin position="577"/>
        <end position="595"/>
    </location>
</feature>
<evidence type="ECO:0000256" key="6">
    <source>
        <dbReference type="SAM" id="MobiDB-lite"/>
    </source>
</evidence>
<feature type="transmembrane region" description="Helical" evidence="7">
    <location>
        <begin position="1209"/>
        <end position="1233"/>
    </location>
</feature>
<evidence type="ECO:0000256" key="3">
    <source>
        <dbReference type="ARBA" id="ARBA00022692"/>
    </source>
</evidence>
<dbReference type="Gene3D" id="1.20.1250.20">
    <property type="entry name" value="MFS general substrate transporter like domains"/>
    <property type="match status" value="1"/>
</dbReference>
<dbReference type="Proteomes" id="UP000695022">
    <property type="component" value="Unplaced"/>
</dbReference>
<dbReference type="PANTHER" id="PTHR16172">
    <property type="entry name" value="MAJOR FACILITATOR SUPERFAMILY DOMAIN-CONTAINING PROTEIN 6-LIKE"/>
    <property type="match status" value="1"/>
</dbReference>
<evidence type="ECO:0000256" key="7">
    <source>
        <dbReference type="SAM" id="Phobius"/>
    </source>
</evidence>
<dbReference type="SUPFAM" id="SSF103473">
    <property type="entry name" value="MFS general substrate transporter"/>
    <property type="match status" value="1"/>
</dbReference>
<feature type="domain" description="Major facilitator superfamily associated" evidence="8">
    <location>
        <begin position="24"/>
        <end position="1210"/>
    </location>
</feature>
<dbReference type="GeneID" id="106821242"/>
<feature type="transmembrane region" description="Helical" evidence="7">
    <location>
        <begin position="1011"/>
        <end position="1032"/>
    </location>
</feature>
<evidence type="ECO:0000259" key="8">
    <source>
        <dbReference type="Pfam" id="PF12832"/>
    </source>
</evidence>
<evidence type="ECO:0000313" key="10">
    <source>
        <dbReference type="RefSeq" id="XP_014681444.1"/>
    </source>
</evidence>
<evidence type="ECO:0000313" key="9">
    <source>
        <dbReference type="Proteomes" id="UP000695022"/>
    </source>
</evidence>
<sequence length="1296" mass="140329">MYEGVVSMRGALRTSTFLLSVLSAGEAVLIPFLPLFFGYLGFTAPQTGVLLAARALCGLIAVATIAAWEAGRGGRHHGNALVPATIFLTAVGFCVLGLIPPQDVDGAAAFCENSRPLLGSASQDGVLILHQATGVALNNSTQLKEETAHTDEISITSPVTLKQALSVTVSNDLNSDKVVLTSSGVSQLATESHQHATEQQKSENAYKETSFVGVTGFEPGLPSHAAHDTAESINQSTKQPKAETLAAGIAIQTIPKQSFPLSDEVTKTLNVNDIVTTEWMARSTDFRTTVEVIQKSMKNDIGREFLLKTEAVGETKEMQDTSPKAAMMTEPVTITSKYTELISPEDKIQQAKFQQLGSALNVDTLEKTPVPTFSTLAQNYHSDVVTALMKMQTERLTSTWGKTPLALQTTAQRTGENQSSAAITVDRITSVPMVATRVHVVHPDVPMTTSGTTSSHSTKKVASTTQPLPTGTVAVVRVTTQGQAMSTQQDVSQLDRLTQAERGDSFTEIQSDVSRIGVPSATSISMSDAGDSGNSVPSISIPPEEGMATTPHPRVILKPNKKWQEWDSSDWNWDLLSNDEDEDEDNNDDGDDNENNENKSGLSTRYSPTELSERQSTSPADRRQGKVNTLPPPMDIFTRHKYHHSGNSRAEGESDGLNKHGWDLSTPLSVSGQARSRVDSGWDTTTPPPRLGPERSRYWWRETTTTTPPPRLGPELSRYWWRETTTTLPPRLGPERSRYWWRKTTTPPAKEKSQHWWQSSSGDSDSHRQMGGRVVDAWRSSAVGDGEEQDGLEVSAIDAWNHDQPSAPTLQPSHRWSGSSRSQSLRQQGSDMRSRHGGEAGDSDHGSWRQQGEEMWPATTASSGWFRDRRYKTGRKKRDAAEVSIVASGDPKTSNAVADAAMVAPRHEFVERLAGGHVDVLVVTAHEFVTRWSFIAALLSLGFGSLFLAPVRGILKESLYRHLDDRDCVEQYRAHRVWSLVAAAMAVVGICFLVDELPCVIVSVTTGVGRILAHFFAFFLLLGVAFVAALFGGAPWRESARRAGSDALRRVATAVVADGRSIAALAAAATAGCVESALQAFVFWRMRELGGTETSMGAVVAAMLLAQSPALCVVRPFACGVRGVRALAFAVACLGVKAAYLATLRTPWAAVAAELAWVPASTLWVVLEEFADEAKMSGLKIKVLLVYQAVYWGVGGAIGSGVAGLMYDYLGWSTLCGAMSAVAFTAAAILLILDRYLPTRRKPDYAALLLGYESGDEEVRQDGDGAAIDWLKAALHDEDIDNKRKLESAFKVVPAI</sequence>
<feature type="region of interest" description="Disordered" evidence="6">
    <location>
        <begin position="744"/>
        <end position="771"/>
    </location>
</feature>
<feature type="compositionally biased region" description="Low complexity" evidence="6">
    <location>
        <begin position="813"/>
        <end position="830"/>
    </location>
</feature>
<evidence type="ECO:0000256" key="4">
    <source>
        <dbReference type="ARBA" id="ARBA00022989"/>
    </source>
</evidence>
<keyword evidence="3 7" id="KW-0812">Transmembrane</keyword>
<feature type="transmembrane region" description="Helical" evidence="7">
    <location>
        <begin position="976"/>
        <end position="1005"/>
    </location>
</feature>
<feature type="compositionally biased region" description="Polar residues" evidence="6">
    <location>
        <begin position="522"/>
        <end position="538"/>
    </location>
</feature>
<keyword evidence="9" id="KW-1185">Reference proteome</keyword>
<feature type="region of interest" description="Disordered" evidence="6">
    <location>
        <begin position="522"/>
        <end position="555"/>
    </location>
</feature>
<feature type="region of interest" description="Disordered" evidence="6">
    <location>
        <begin position="573"/>
        <end position="695"/>
    </location>
</feature>
<keyword evidence="4 7" id="KW-1133">Transmembrane helix</keyword>
<keyword evidence="5 7" id="KW-0472">Membrane</keyword>
<dbReference type="PANTHER" id="PTHR16172:SF41">
    <property type="entry name" value="MAJOR FACILITATOR SUPERFAMILY DOMAIN-CONTAINING PROTEIN 6-LIKE"/>
    <property type="match status" value="1"/>
</dbReference>
<feature type="region of interest" description="Disordered" evidence="6">
    <location>
        <begin position="444"/>
        <end position="466"/>
    </location>
</feature>
<protein>
    <submittedName>
        <fullName evidence="10">Uncharacterized protein LOC106821242</fullName>
    </submittedName>
</protein>
<comment type="similarity">
    <text evidence="2">Belongs to the major facilitator superfamily. MFSD6 family.</text>
</comment>
<feature type="compositionally biased region" description="Basic and acidic residues" evidence="6">
    <location>
        <begin position="832"/>
        <end position="847"/>
    </location>
</feature>
<feature type="transmembrane region" description="Helical" evidence="7">
    <location>
        <begin position="48"/>
        <end position="68"/>
    </location>
</feature>
<feature type="compositionally biased region" description="Polar residues" evidence="6">
    <location>
        <begin position="599"/>
        <end position="619"/>
    </location>
</feature>
<dbReference type="InterPro" id="IPR024989">
    <property type="entry name" value="MFS_assoc_dom"/>
</dbReference>
<feature type="region of interest" description="Disordered" evidence="6">
    <location>
        <begin position="802"/>
        <end position="856"/>
    </location>
</feature>
<accession>A0ABM1FAH3</accession>
<name>A0ABM1FAH3_PRICU</name>
<dbReference type="Pfam" id="PF12832">
    <property type="entry name" value="MFS_1_like"/>
    <property type="match status" value="1"/>
</dbReference>
<evidence type="ECO:0000256" key="2">
    <source>
        <dbReference type="ARBA" id="ARBA00005241"/>
    </source>
</evidence>
<feature type="transmembrane region" description="Helical" evidence="7">
    <location>
        <begin position="1179"/>
        <end position="1203"/>
    </location>
</feature>
<feature type="transmembrane region" description="Helical" evidence="7">
    <location>
        <begin position="932"/>
        <end position="955"/>
    </location>
</feature>
<dbReference type="InterPro" id="IPR051717">
    <property type="entry name" value="MFS_MFSD6"/>
</dbReference>
<evidence type="ECO:0000256" key="5">
    <source>
        <dbReference type="ARBA" id="ARBA00023136"/>
    </source>
</evidence>
<proteinExistence type="inferred from homology"/>
<dbReference type="InterPro" id="IPR036259">
    <property type="entry name" value="MFS_trans_sf"/>
</dbReference>
<evidence type="ECO:0000256" key="1">
    <source>
        <dbReference type="ARBA" id="ARBA00004141"/>
    </source>
</evidence>
<feature type="transmembrane region" description="Helical" evidence="7">
    <location>
        <begin position="80"/>
        <end position="99"/>
    </location>
</feature>
<feature type="transmembrane region" description="Helical" evidence="7">
    <location>
        <begin position="17"/>
        <end position="42"/>
    </location>
</feature>
<reference evidence="10" key="1">
    <citation type="submission" date="2025-08" db="UniProtKB">
        <authorList>
            <consortium name="RefSeq"/>
        </authorList>
    </citation>
    <scope>IDENTIFICATION</scope>
</reference>
<comment type="subcellular location">
    <subcellularLocation>
        <location evidence="1">Membrane</location>
        <topology evidence="1">Multi-pass membrane protein</topology>
    </subcellularLocation>
</comment>
<gene>
    <name evidence="10" type="primary">LOC106821242</name>
</gene>
<feature type="compositionally biased region" description="Polar residues" evidence="6">
    <location>
        <begin position="803"/>
        <end position="812"/>
    </location>
</feature>
<organism evidence="9 10">
    <name type="scientific">Priapulus caudatus</name>
    <name type="common">Priapulid worm</name>
    <dbReference type="NCBI Taxonomy" id="37621"/>
    <lineage>
        <taxon>Eukaryota</taxon>
        <taxon>Metazoa</taxon>
        <taxon>Ecdysozoa</taxon>
        <taxon>Scalidophora</taxon>
        <taxon>Priapulida</taxon>
        <taxon>Priapulimorpha</taxon>
        <taxon>Priapulimorphida</taxon>
        <taxon>Priapulidae</taxon>
        <taxon>Priapulus</taxon>
    </lineage>
</organism>